<keyword evidence="3" id="KW-1185">Reference proteome</keyword>
<accession>A0A1T3NTP0</accession>
<dbReference type="Gene3D" id="3.40.190.10">
    <property type="entry name" value="Periplasmic binding protein-like II"/>
    <property type="match status" value="1"/>
</dbReference>
<evidence type="ECO:0000256" key="1">
    <source>
        <dbReference type="SAM" id="SignalP"/>
    </source>
</evidence>
<dbReference type="AlphaFoldDB" id="A0A1T3NTP0"/>
<proteinExistence type="predicted"/>
<feature type="chain" id="PRO_5012888222" evidence="1">
    <location>
        <begin position="28"/>
        <end position="434"/>
    </location>
</feature>
<evidence type="ECO:0000313" key="3">
    <source>
        <dbReference type="Proteomes" id="UP000190037"/>
    </source>
</evidence>
<dbReference type="Proteomes" id="UP000190037">
    <property type="component" value="Unassembled WGS sequence"/>
</dbReference>
<comment type="caution">
    <text evidence="2">The sequence shown here is derived from an EMBL/GenBank/DDBJ whole genome shotgun (WGS) entry which is preliminary data.</text>
</comment>
<sequence length="434" mass="46559">MRTRYVRGRVRALSALCTALLVGSVLAGCGSDGGSGSGDGKVTLNVGLFGTFGFEEAGLYSEYQQTHPGVRIVQHDTEKEEDYWRTVQTRLAGGGGIDDIQGIEVGRIADVVRNQADKWVDLNSLGLAGGNAEYLPWKSKAATTADGKVLGAGTDIGPMAICYRSDLFRAAGLPTDREELARRWSTWEGYVELGRQFQANAPKKTHYLDSVTGLYNAIIGQQQESYYDAAGKPIYDTNPTVKHAWDLAAQAADGKLSAALQQFQSDWNQAFSADGFASLSCPAWMIGYIKTQAGDAGKGKWDVAAGPGGTGNWGGSYLAVPKGGKHHREAAELVAWLTAPEQQAKMFRKQGNFPSKTGAIESVKATMDPYFNNAPIGAIFSTAAERMPVQVTGVRHNDIKDNITTALTSVEAQGVKPDDAWKRARDAVRNALAS</sequence>
<dbReference type="OrthoDB" id="3226017at2"/>
<dbReference type="PANTHER" id="PTHR43649:SF32">
    <property type="entry name" value="SUGAR BINDING SECRETED PROTEIN"/>
    <property type="match status" value="1"/>
</dbReference>
<gene>
    <name evidence="2" type="ORF">B4N89_03845</name>
</gene>
<name>A0A1T3NTP0_9ACTN</name>
<dbReference type="SUPFAM" id="SSF53850">
    <property type="entry name" value="Periplasmic binding protein-like II"/>
    <property type="match status" value="1"/>
</dbReference>
<dbReference type="InterPro" id="IPR006059">
    <property type="entry name" value="SBP"/>
</dbReference>
<keyword evidence="1" id="KW-0732">Signal</keyword>
<dbReference type="Pfam" id="PF13416">
    <property type="entry name" value="SBP_bac_8"/>
    <property type="match status" value="1"/>
</dbReference>
<dbReference type="PROSITE" id="PS51257">
    <property type="entry name" value="PROKAR_LIPOPROTEIN"/>
    <property type="match status" value="1"/>
</dbReference>
<dbReference type="STRING" id="159449.B4N89_03845"/>
<evidence type="ECO:0000313" key="2">
    <source>
        <dbReference type="EMBL" id="OPC80199.1"/>
    </source>
</evidence>
<dbReference type="RefSeq" id="WP_078974462.1">
    <property type="nucleotide sequence ID" value="NZ_MWQN01000001.1"/>
</dbReference>
<reference evidence="2 3" key="1">
    <citation type="submission" date="2017-03" db="EMBL/GenBank/DDBJ databases">
        <title>Draft genome sequence of Streptomyces scabrisporus NF3, endophyte isolated from Amphipterygium adstringens.</title>
        <authorList>
            <person name="Vazquez M."/>
            <person name="Ceapa C.D."/>
            <person name="Rodriguez Luna D."/>
            <person name="Sanchez Esquivel S."/>
        </authorList>
    </citation>
    <scope>NUCLEOTIDE SEQUENCE [LARGE SCALE GENOMIC DNA]</scope>
    <source>
        <strain evidence="2 3">NF3</strain>
    </source>
</reference>
<dbReference type="EMBL" id="MWQN01000001">
    <property type="protein sequence ID" value="OPC80199.1"/>
    <property type="molecule type" value="Genomic_DNA"/>
</dbReference>
<dbReference type="PANTHER" id="PTHR43649">
    <property type="entry name" value="ARABINOSE-BINDING PROTEIN-RELATED"/>
    <property type="match status" value="1"/>
</dbReference>
<protein>
    <submittedName>
        <fullName evidence="2">Sugar-binding protein</fullName>
    </submittedName>
</protein>
<organism evidence="2 3">
    <name type="scientific">Embleya scabrispora</name>
    <dbReference type="NCBI Taxonomy" id="159449"/>
    <lineage>
        <taxon>Bacteria</taxon>
        <taxon>Bacillati</taxon>
        <taxon>Actinomycetota</taxon>
        <taxon>Actinomycetes</taxon>
        <taxon>Kitasatosporales</taxon>
        <taxon>Streptomycetaceae</taxon>
        <taxon>Embleya</taxon>
    </lineage>
</organism>
<dbReference type="InterPro" id="IPR050490">
    <property type="entry name" value="Bact_solute-bd_prot1"/>
</dbReference>
<feature type="signal peptide" evidence="1">
    <location>
        <begin position="1"/>
        <end position="27"/>
    </location>
</feature>